<name>X0VIG6_9ZZZZ</name>
<evidence type="ECO:0000313" key="1">
    <source>
        <dbReference type="EMBL" id="GAG10962.1"/>
    </source>
</evidence>
<dbReference type="EMBL" id="BARS01024702">
    <property type="protein sequence ID" value="GAG10962.1"/>
    <property type="molecule type" value="Genomic_DNA"/>
</dbReference>
<protein>
    <submittedName>
        <fullName evidence="1">Uncharacterized protein</fullName>
    </submittedName>
</protein>
<organism evidence="1">
    <name type="scientific">marine sediment metagenome</name>
    <dbReference type="NCBI Taxonomy" id="412755"/>
    <lineage>
        <taxon>unclassified sequences</taxon>
        <taxon>metagenomes</taxon>
        <taxon>ecological metagenomes</taxon>
    </lineage>
</organism>
<accession>X0VIG6</accession>
<gene>
    <name evidence="1" type="ORF">S01H1_39176</name>
</gene>
<feature type="non-terminal residue" evidence="1">
    <location>
        <position position="64"/>
    </location>
</feature>
<proteinExistence type="predicted"/>
<reference evidence="1" key="1">
    <citation type="journal article" date="2014" name="Front. Microbiol.">
        <title>High frequency of phylogenetically diverse reductive dehalogenase-homologous genes in deep subseafloor sedimentary metagenomes.</title>
        <authorList>
            <person name="Kawai M."/>
            <person name="Futagami T."/>
            <person name="Toyoda A."/>
            <person name="Takaki Y."/>
            <person name="Nishi S."/>
            <person name="Hori S."/>
            <person name="Arai W."/>
            <person name="Tsubouchi T."/>
            <person name="Morono Y."/>
            <person name="Uchiyama I."/>
            <person name="Ito T."/>
            <person name="Fujiyama A."/>
            <person name="Inagaki F."/>
            <person name="Takami H."/>
        </authorList>
    </citation>
    <scope>NUCLEOTIDE SEQUENCE</scope>
    <source>
        <strain evidence="1">Expedition CK06-06</strain>
    </source>
</reference>
<comment type="caution">
    <text evidence="1">The sequence shown here is derived from an EMBL/GenBank/DDBJ whole genome shotgun (WGS) entry which is preliminary data.</text>
</comment>
<sequence length="64" mass="7304">MDEKRTKTTNECPEILSSLVSALTQMTDCYKQLGFGEKRYREMLSYLGADEEIIKIARRANSGL</sequence>
<dbReference type="AlphaFoldDB" id="X0VIG6"/>